<comment type="caution">
    <text evidence="2">The sequence shown here is derived from an EMBL/GenBank/DDBJ whole genome shotgun (WGS) entry which is preliminary data.</text>
</comment>
<dbReference type="CDD" id="cd12797">
    <property type="entry name" value="M23_peptidase"/>
    <property type="match status" value="1"/>
</dbReference>
<proteinExistence type="predicted"/>
<dbReference type="EMBL" id="SJPE01000003">
    <property type="protein sequence ID" value="TBX70410.1"/>
    <property type="molecule type" value="Genomic_DNA"/>
</dbReference>
<sequence>MKFFWFFLLMVCFASGQTQYPKDYFGSPLDIPLQLSGNFGELRSNHIHSGFDFKTQQKEGFSVYAVADGYVSRIKISEIGYGKAIYITHPNGFTSVYGHLQSGFGELEKRIKKEQYKAKSYEIDVSLSSGDLMVKKGDVIAISGNTGGSDGPHLHFEIRDTQSEKIINPLYFGYDILIPDDKRPLINSLWVYPLDENAVVNQSKRPISVNLSLQDDGSYIAETINATGNIGFGITAIDYDNVSWNSNGIFRVQTFLNGKIDFGYQFDTFAFDETRYVNALIDYGRYKKLGQRVQKLFMKKPYPLSIIRPGASNGVINVANNISQSYRIEVADYSENISKIFIPIKYSNLPAKISEVPITSKYFIQAGRDNIFALENVTVSIPANTFLEDFYMDFEVKNGLAKVHEDVMPAFANFSITFEDSITPQRERDKLFIGLVDGKKTYFYNTKRYDNSFTIYTKYLGDYKLLRDGMPPKIKSDKRIGGKWISNLNELQFTISDDLSGIKGYDGYLNGKWILLEYESKTKKLIHRFSDGIVAEGKNDLKITVTDNVGNSTIFETQFFRSQKP</sequence>
<evidence type="ECO:0000259" key="1">
    <source>
        <dbReference type="Pfam" id="PF01551"/>
    </source>
</evidence>
<protein>
    <submittedName>
        <fullName evidence="2">M23 family metallopeptidase</fullName>
    </submittedName>
</protein>
<dbReference type="InterPro" id="IPR011055">
    <property type="entry name" value="Dup_hybrid_motif"/>
</dbReference>
<organism evidence="2 3">
    <name type="scientific">Flavobacterium silvisoli</name>
    <dbReference type="NCBI Taxonomy" id="2529433"/>
    <lineage>
        <taxon>Bacteria</taxon>
        <taxon>Pseudomonadati</taxon>
        <taxon>Bacteroidota</taxon>
        <taxon>Flavobacteriia</taxon>
        <taxon>Flavobacteriales</taxon>
        <taxon>Flavobacteriaceae</taxon>
        <taxon>Flavobacterium</taxon>
    </lineage>
</organism>
<dbReference type="PANTHER" id="PTHR21666">
    <property type="entry name" value="PEPTIDASE-RELATED"/>
    <property type="match status" value="1"/>
</dbReference>
<reference evidence="2 3" key="1">
    <citation type="submission" date="2019-02" db="EMBL/GenBank/DDBJ databases">
        <title>Flavobacterium sp. RD-2-33 isolated from forest soil.</title>
        <authorList>
            <person name="Chaudhary D.K."/>
        </authorList>
    </citation>
    <scope>NUCLEOTIDE SEQUENCE [LARGE SCALE GENOMIC DNA]</scope>
    <source>
        <strain evidence="2 3">RD-2-33</strain>
    </source>
</reference>
<dbReference type="Pfam" id="PF01551">
    <property type="entry name" value="Peptidase_M23"/>
    <property type="match status" value="2"/>
</dbReference>
<feature type="domain" description="M23ase beta-sheet core" evidence="1">
    <location>
        <begin position="133"/>
        <end position="162"/>
    </location>
</feature>
<dbReference type="SUPFAM" id="SSF51261">
    <property type="entry name" value="Duplicated hybrid motif"/>
    <property type="match status" value="1"/>
</dbReference>
<dbReference type="AlphaFoldDB" id="A0A4Q9Z2R1"/>
<gene>
    <name evidence="2" type="ORF">EZL74_04340</name>
</gene>
<dbReference type="Proteomes" id="UP000293300">
    <property type="component" value="Unassembled WGS sequence"/>
</dbReference>
<evidence type="ECO:0000313" key="2">
    <source>
        <dbReference type="EMBL" id="TBX70410.1"/>
    </source>
</evidence>
<accession>A0A4Q9Z2R1</accession>
<dbReference type="InterPro" id="IPR050570">
    <property type="entry name" value="Cell_wall_metabolism_enzyme"/>
</dbReference>
<feature type="domain" description="M23ase beta-sheet core" evidence="1">
    <location>
        <begin position="47"/>
        <end position="116"/>
    </location>
</feature>
<dbReference type="Gene3D" id="2.70.70.10">
    <property type="entry name" value="Glucose Permease (Domain IIA)"/>
    <property type="match status" value="1"/>
</dbReference>
<name>A0A4Q9Z2R1_9FLAO</name>
<dbReference type="InterPro" id="IPR016047">
    <property type="entry name" value="M23ase_b-sheet_dom"/>
</dbReference>
<keyword evidence="3" id="KW-1185">Reference proteome</keyword>
<dbReference type="OrthoDB" id="9810477at2"/>
<dbReference type="RefSeq" id="WP_131475370.1">
    <property type="nucleotide sequence ID" value="NZ_SJPE01000003.1"/>
</dbReference>
<evidence type="ECO:0000313" key="3">
    <source>
        <dbReference type="Proteomes" id="UP000293300"/>
    </source>
</evidence>
<dbReference type="GO" id="GO:0004222">
    <property type="term" value="F:metalloendopeptidase activity"/>
    <property type="evidence" value="ECO:0007669"/>
    <property type="project" value="TreeGrafter"/>
</dbReference>
<dbReference type="PANTHER" id="PTHR21666:SF285">
    <property type="entry name" value="M23 FAMILY METALLOPEPTIDASE"/>
    <property type="match status" value="1"/>
</dbReference>